<reference evidence="10" key="2">
    <citation type="journal article" date="2007" name="Science">
        <title>Draft genome sequence of the sexually transmitted pathogen Trichomonas vaginalis.</title>
        <authorList>
            <person name="Carlton J.M."/>
            <person name="Hirt R.P."/>
            <person name="Silva J.C."/>
            <person name="Delcher A.L."/>
            <person name="Schatz M."/>
            <person name="Zhao Q."/>
            <person name="Wortman J.R."/>
            <person name="Bidwell S.L."/>
            <person name="Alsmark U.C.M."/>
            <person name="Besteiro S."/>
            <person name="Sicheritz-Ponten T."/>
            <person name="Noel C.J."/>
            <person name="Dacks J.B."/>
            <person name="Foster P.G."/>
            <person name="Simillion C."/>
            <person name="Van de Peer Y."/>
            <person name="Miranda-Saavedra D."/>
            <person name="Barton G.J."/>
            <person name="Westrop G.D."/>
            <person name="Mueller S."/>
            <person name="Dessi D."/>
            <person name="Fiori P.L."/>
            <person name="Ren Q."/>
            <person name="Paulsen I."/>
            <person name="Zhang H."/>
            <person name="Bastida-Corcuera F.D."/>
            <person name="Simoes-Barbosa A."/>
            <person name="Brown M.T."/>
            <person name="Hayes R.D."/>
            <person name="Mukherjee M."/>
            <person name="Okumura C.Y."/>
            <person name="Schneider R."/>
            <person name="Smith A.J."/>
            <person name="Vanacova S."/>
            <person name="Villalvazo M."/>
            <person name="Haas B.J."/>
            <person name="Pertea M."/>
            <person name="Feldblyum T.V."/>
            <person name="Utterback T.R."/>
            <person name="Shu C.L."/>
            <person name="Osoegawa K."/>
            <person name="de Jong P.J."/>
            <person name="Hrdy I."/>
            <person name="Horvathova L."/>
            <person name="Zubacova Z."/>
            <person name="Dolezal P."/>
            <person name="Malik S.B."/>
            <person name="Logsdon J.M. Jr."/>
            <person name="Henze K."/>
            <person name="Gupta A."/>
            <person name="Wang C.C."/>
            <person name="Dunne R.L."/>
            <person name="Upcroft J.A."/>
            <person name="Upcroft P."/>
            <person name="White O."/>
            <person name="Salzberg S.L."/>
            <person name="Tang P."/>
            <person name="Chiu C.-H."/>
            <person name="Lee Y.-S."/>
            <person name="Embley T.M."/>
            <person name="Coombs G.H."/>
            <person name="Mottram J.C."/>
            <person name="Tachezy J."/>
            <person name="Fraser-Liggett C.M."/>
            <person name="Johnson P.J."/>
        </authorList>
    </citation>
    <scope>NUCLEOTIDE SEQUENCE [LARGE SCALE GENOMIC DNA]</scope>
    <source>
        <strain evidence="10">G3</strain>
    </source>
</reference>
<gene>
    <name evidence="10" type="ORF">TVAG_299950</name>
</gene>
<dbReference type="GO" id="GO:0005886">
    <property type="term" value="C:plasma membrane"/>
    <property type="evidence" value="ECO:0000318"/>
    <property type="project" value="GO_Central"/>
</dbReference>
<dbReference type="STRING" id="5722.A2FAE9"/>
<dbReference type="InParanoid" id="A2FAE9"/>
<feature type="transmembrane region" description="Helical" evidence="8">
    <location>
        <begin position="142"/>
        <end position="164"/>
    </location>
</feature>
<feature type="transmembrane region" description="Helical" evidence="8">
    <location>
        <begin position="648"/>
        <end position="669"/>
    </location>
</feature>
<dbReference type="InterPro" id="IPR029787">
    <property type="entry name" value="Nucleotide_cyclase"/>
</dbReference>
<dbReference type="eggNOG" id="KOG1023">
    <property type="taxonomic scope" value="Eukaryota"/>
</dbReference>
<feature type="transmembrane region" description="Helical" evidence="8">
    <location>
        <begin position="308"/>
        <end position="328"/>
    </location>
</feature>
<feature type="transmembrane region" description="Helical" evidence="8">
    <location>
        <begin position="111"/>
        <end position="130"/>
    </location>
</feature>
<organism evidence="10 11">
    <name type="scientific">Trichomonas vaginalis (strain ATCC PRA-98 / G3)</name>
    <dbReference type="NCBI Taxonomy" id="412133"/>
    <lineage>
        <taxon>Eukaryota</taxon>
        <taxon>Metamonada</taxon>
        <taxon>Parabasalia</taxon>
        <taxon>Trichomonadida</taxon>
        <taxon>Trichomonadidae</taxon>
        <taxon>Trichomonas</taxon>
    </lineage>
</organism>
<evidence type="ECO:0000256" key="8">
    <source>
        <dbReference type="SAM" id="Phobius"/>
    </source>
</evidence>
<evidence type="ECO:0000256" key="1">
    <source>
        <dbReference type="ARBA" id="ARBA00004370"/>
    </source>
</evidence>
<feature type="transmembrane region" description="Helical" evidence="8">
    <location>
        <begin position="250"/>
        <end position="269"/>
    </location>
</feature>
<evidence type="ECO:0000259" key="9">
    <source>
        <dbReference type="PROSITE" id="PS50125"/>
    </source>
</evidence>
<reference evidence="10" key="1">
    <citation type="submission" date="2006-10" db="EMBL/GenBank/DDBJ databases">
        <authorList>
            <person name="Amadeo P."/>
            <person name="Zhao Q."/>
            <person name="Wortman J."/>
            <person name="Fraser-Liggett C."/>
            <person name="Carlton J."/>
        </authorList>
    </citation>
    <scope>NUCLEOTIDE SEQUENCE</scope>
    <source>
        <strain evidence="10">G3</strain>
    </source>
</reference>
<feature type="transmembrane region" description="Helical" evidence="8">
    <location>
        <begin position="224"/>
        <end position="244"/>
    </location>
</feature>
<feature type="transmembrane region" description="Helical" evidence="8">
    <location>
        <begin position="52"/>
        <end position="73"/>
    </location>
</feature>
<keyword evidence="4 8" id="KW-1133">Transmembrane helix</keyword>
<dbReference type="PROSITE" id="PS50125">
    <property type="entry name" value="GUANYLATE_CYCLASE_2"/>
    <property type="match status" value="1"/>
</dbReference>
<dbReference type="InterPro" id="IPR035965">
    <property type="entry name" value="PAS-like_dom_sf"/>
</dbReference>
<dbReference type="RefSeq" id="XP_001311051.1">
    <property type="nucleotide sequence ID" value="XM_001311050.1"/>
</dbReference>
<dbReference type="CDD" id="cd00130">
    <property type="entry name" value="PAS"/>
    <property type="match status" value="1"/>
</dbReference>
<dbReference type="Gene3D" id="3.30.450.20">
    <property type="entry name" value="PAS domain"/>
    <property type="match status" value="1"/>
</dbReference>
<dbReference type="GO" id="GO:0000166">
    <property type="term" value="F:nucleotide binding"/>
    <property type="evidence" value="ECO:0007669"/>
    <property type="project" value="UniProtKB-KW"/>
</dbReference>
<feature type="transmembrane region" description="Helical" evidence="8">
    <location>
        <begin position="281"/>
        <end position="302"/>
    </location>
</feature>
<name>A2FAE9_TRIV3</name>
<evidence type="ECO:0000256" key="7">
    <source>
        <dbReference type="SAM" id="MobiDB-lite"/>
    </source>
</evidence>
<proteinExistence type="predicted"/>
<dbReference type="SMART" id="SM00044">
    <property type="entry name" value="CYCc"/>
    <property type="match status" value="1"/>
</dbReference>
<dbReference type="InterPro" id="IPR000014">
    <property type="entry name" value="PAS"/>
</dbReference>
<evidence type="ECO:0000256" key="5">
    <source>
        <dbReference type="ARBA" id="ARBA00023136"/>
    </source>
</evidence>
<dbReference type="GO" id="GO:0001653">
    <property type="term" value="F:peptide receptor activity"/>
    <property type="evidence" value="ECO:0000318"/>
    <property type="project" value="GO_Central"/>
</dbReference>
<dbReference type="KEGG" id="tva:4755912"/>
<dbReference type="EMBL" id="DS113687">
    <property type="protein sequence ID" value="EAX98121.1"/>
    <property type="molecule type" value="Genomic_DNA"/>
</dbReference>
<dbReference type="SUPFAM" id="SSF55785">
    <property type="entry name" value="PYP-like sensor domain (PAS domain)"/>
    <property type="match status" value="1"/>
</dbReference>
<dbReference type="SUPFAM" id="SSF55073">
    <property type="entry name" value="Nucleotide cyclase"/>
    <property type="match status" value="1"/>
</dbReference>
<sequence>MNPSESSVSKSTSSVSSIGVNKDSVIQGKYSLSDQIFPVYDQMMQKAILPKWFLAFVAFYIMLQILIIAFWVYTEPFLRINSKYSKFFEIFLKVFIYGDAIHYTEVKGLNMYRTLIVSLFAFFWVFFVIYYHKLKYSIPVPLLYITSLIVDILVPVFITPSAYVACHGIVNLKYAHNSTIIGEIIIGFISYGITLMNFSITTTLKARSVALTNLTFPLFDSSSIVVWTISTTLCCILSAILTYFENWTQIIVIVIHAIISCYLCYRLLFIPFYDLYRNASVLAFAITSIVLDIYSILMQLIKSIPYEYIPFILIGSLIISFIFASIFYKRKVKQIKEDLTFRTDNPKAPEYLASLNIDSTQLRAMEYIVVGLTQICDYFVDGSLTDYIIKVDEFEGILAILLQVVTFFPCESRKMDVLYKKLIMKRKLSFADRFLLYQVYRIKTRRLVTDTKSTLETYTKLKARNDECKQSIRSFWDFPSCKINYLSSLSITVNDINSLFINTIQENPNNVRIATEYSDFLIECMTNFDEAIRQKVKVERILNGTNFNVDISFRSLVNKFPRYLKDKILDTKGRLIMRLKERNSDPLNDNSSNQSKSGSSSKETNTSTLTVDLETQEVVSKRVLRDSKVRLAFHQSIHTLHPHHMKNLTILANSILVVCFSIFIAYYAYQKDKLKWRRDAFVEFRYMSLALDKTYYASFVLTLEWARMHDRYDNSTEIMGNISIDFEDNPIAKNKWEPAYETIYQTVDQAKDFLETLYQSMADSARTEDIYEIIPLLLKPRSKIYACTNYEISHDMPGNLKDQFVIIHFFQDNFAGDFHVMDKDIPNIYQNDFYCQLFANSYILSKNAEESIENILDYSVEKSQKLIDDVWLWTGIGGGIVLFVTFIPMIIIIINYYKIVNGLLKVLLELPNSAKEDAKKRLNIENTDEIVETSNKTKKSKLLEISIFIYFASAALITVLYCLSGLYTYYFNDLMANLLDWYYISCVRNVASSELRNNILHIILLNDSLPNKIIPLEDIYQAALDEIDLLKRYNQYLIEGGNNFERFIGFDAESDSYQFMEVCELGRDPKSMHDMYACSSIDKQIAFLTTNVRDIMKNPDKLSGAINDEVTQNVMHLINNHFYPLTVLAATRVKSLLQDNFDAGMKKLTIYLVIELLISLFLFILPLFIRAVIWENYKMLLMLLKHLPPQVIIDTPEILDFFREKSKHHHTEAMTISKSVVYNTSECIAITNQNAIIEIVNQSLTANINITPDQILGQSITNIISLSEHDRIGNQIQLMTTGQGSSVWQDHTKLVKDDGSEVPFGITIIGMKENEGSADITSLVFILENEEEKIKQKKLAEESKAKSEKLLYQILPKDIVVRLNRGETDISFTIPSATIFFIDIVKFSSYAELLTPSEIMANLSLVFATFDGIVSEFQSITKIKLIGDVYMAAAGLFQDPKEESKQHAEDAVRCCLKCAKSMEEINMKLNASLEVRIGCNSGGPLIGGVLGTDKPTFDIIGDTINVAARLQSTDIPGNVQISASTKEMIEHLDFVIEERGLIYLKGKGKQMTYFVSFKNNDGNKSSFDSSFTLKLN</sequence>
<dbReference type="InterPro" id="IPR050401">
    <property type="entry name" value="Cyclic_nucleotide_synthase"/>
</dbReference>
<feature type="transmembrane region" description="Helical" evidence="8">
    <location>
        <begin position="184"/>
        <end position="204"/>
    </location>
</feature>
<dbReference type="GO" id="GO:0035556">
    <property type="term" value="P:intracellular signal transduction"/>
    <property type="evidence" value="ECO:0007669"/>
    <property type="project" value="InterPro"/>
</dbReference>
<dbReference type="GO" id="GO:0007168">
    <property type="term" value="P:receptor guanylyl cyclase signaling pathway"/>
    <property type="evidence" value="ECO:0000318"/>
    <property type="project" value="GO_Central"/>
</dbReference>
<evidence type="ECO:0000256" key="3">
    <source>
        <dbReference type="ARBA" id="ARBA00022741"/>
    </source>
</evidence>
<dbReference type="PANTHER" id="PTHR11920">
    <property type="entry name" value="GUANYLYL CYCLASE"/>
    <property type="match status" value="1"/>
</dbReference>
<dbReference type="InterPro" id="IPR001054">
    <property type="entry name" value="A/G_cyclase"/>
</dbReference>
<keyword evidence="3" id="KW-0547">Nucleotide-binding</keyword>
<dbReference type="VEuPathDB" id="TrichDB:TVAGG3_0355600"/>
<evidence type="ECO:0000313" key="11">
    <source>
        <dbReference type="Proteomes" id="UP000001542"/>
    </source>
</evidence>
<dbReference type="Proteomes" id="UP000001542">
    <property type="component" value="Unassembled WGS sequence"/>
</dbReference>
<dbReference type="GO" id="GO:0006182">
    <property type="term" value="P:cGMP biosynthetic process"/>
    <property type="evidence" value="ECO:0000318"/>
    <property type="project" value="GO_Central"/>
</dbReference>
<feature type="domain" description="Guanylate cyclase" evidence="9">
    <location>
        <begin position="1378"/>
        <end position="1511"/>
    </location>
</feature>
<feature type="region of interest" description="Disordered" evidence="7">
    <location>
        <begin position="582"/>
        <end position="607"/>
    </location>
</feature>
<keyword evidence="11" id="KW-1185">Reference proteome</keyword>
<dbReference type="Pfam" id="PF13426">
    <property type="entry name" value="PAS_9"/>
    <property type="match status" value="1"/>
</dbReference>
<dbReference type="Gene3D" id="3.30.70.1230">
    <property type="entry name" value="Nucleotide cyclase"/>
    <property type="match status" value="1"/>
</dbReference>
<accession>A2FAE9</accession>
<dbReference type="Pfam" id="PF00211">
    <property type="entry name" value="Guanylate_cyc"/>
    <property type="match status" value="1"/>
</dbReference>
<evidence type="ECO:0000256" key="6">
    <source>
        <dbReference type="ARBA" id="ARBA00023239"/>
    </source>
</evidence>
<dbReference type="VEuPathDB" id="TrichDB:TVAG_299950"/>
<dbReference type="OrthoDB" id="1890790at2759"/>
<evidence type="ECO:0000313" key="10">
    <source>
        <dbReference type="EMBL" id="EAX98121.1"/>
    </source>
</evidence>
<evidence type="ECO:0000256" key="4">
    <source>
        <dbReference type="ARBA" id="ARBA00022989"/>
    </source>
</evidence>
<keyword evidence="2 8" id="KW-0812">Transmembrane</keyword>
<dbReference type="PANTHER" id="PTHR11920:SF335">
    <property type="entry name" value="GUANYLATE CYCLASE"/>
    <property type="match status" value="1"/>
</dbReference>
<comment type="subcellular location">
    <subcellularLocation>
        <location evidence="1">Membrane</location>
    </subcellularLocation>
</comment>
<feature type="transmembrane region" description="Helical" evidence="8">
    <location>
        <begin position="870"/>
        <end position="897"/>
    </location>
</feature>
<feature type="transmembrane region" description="Helical" evidence="8">
    <location>
        <begin position="947"/>
        <end position="970"/>
    </location>
</feature>
<protein>
    <submittedName>
        <fullName evidence="10">Adenylate and Guanylate cyclase catalytic domain containing protein</fullName>
    </submittedName>
</protein>
<dbReference type="SMR" id="A2FAE9"/>
<evidence type="ECO:0000256" key="2">
    <source>
        <dbReference type="ARBA" id="ARBA00022692"/>
    </source>
</evidence>
<dbReference type="CDD" id="cd07302">
    <property type="entry name" value="CHD"/>
    <property type="match status" value="1"/>
</dbReference>
<feature type="compositionally biased region" description="Low complexity" evidence="7">
    <location>
        <begin position="590"/>
        <end position="607"/>
    </location>
</feature>
<feature type="transmembrane region" description="Helical" evidence="8">
    <location>
        <begin position="1150"/>
        <end position="1173"/>
    </location>
</feature>
<dbReference type="GO" id="GO:0004383">
    <property type="term" value="F:guanylate cyclase activity"/>
    <property type="evidence" value="ECO:0000318"/>
    <property type="project" value="GO_Central"/>
</dbReference>
<keyword evidence="5 8" id="KW-0472">Membrane</keyword>
<keyword evidence="6" id="KW-0456">Lyase</keyword>